<protein>
    <submittedName>
        <fullName evidence="1">Uncharacterized protein</fullName>
    </submittedName>
</protein>
<dbReference type="EMBL" id="AP023410">
    <property type="protein sequence ID" value="BCK75783.1"/>
    <property type="molecule type" value="Genomic_DNA"/>
</dbReference>
<evidence type="ECO:0000313" key="2">
    <source>
        <dbReference type="Proteomes" id="UP000516424"/>
    </source>
</evidence>
<accession>A0AB33IF09</accession>
<dbReference type="Proteomes" id="UP000516424">
    <property type="component" value="Chromosome"/>
</dbReference>
<dbReference type="AlphaFoldDB" id="A0AB33IF09"/>
<keyword evidence="2" id="KW-1185">Reference proteome</keyword>
<proteinExistence type="predicted"/>
<evidence type="ECO:0000313" key="1">
    <source>
        <dbReference type="EMBL" id="BCK75783.1"/>
    </source>
</evidence>
<name>A0AB33IF09_ACEAC</name>
<sequence length="291" mass="33780">MVGAKFRINAYNKKNSLQNLFIKKYNNFKTHLTYLRKKFTISLNSHIKNFNSSNSIPQKTHITKNLLNYKNVEKIYTYNQRNLNKFINTQLKNNENKITSNSEYKGINNNTNISRNINLLNFLEYKARADKSKKNRYIQKIFPTYNGSGMLFHGLHISHIEQKQPNTSIKFINSSQSISSENIKNHSFVYYKTNHKNKITKNVMERKVGKKNLLNISGKSLNKINENTVNTSYLKNENELGNVGNLSINKTDFHEIMNFVESELNQSFRSPPSGSLMSWVQSVPSYPGLHI</sequence>
<organism evidence="1 2">
    <name type="scientific">Acetobacter aceti NBRC 14818</name>
    <dbReference type="NCBI Taxonomy" id="887700"/>
    <lineage>
        <taxon>Bacteria</taxon>
        <taxon>Pseudomonadati</taxon>
        <taxon>Pseudomonadota</taxon>
        <taxon>Alphaproteobacteria</taxon>
        <taxon>Acetobacterales</taxon>
        <taxon>Acetobacteraceae</taxon>
        <taxon>Acetobacter</taxon>
        <taxon>Acetobacter subgen. Acetobacter</taxon>
    </lineage>
</organism>
<gene>
    <name evidence="1" type="ORF">EMQ_1389</name>
</gene>
<reference evidence="1 2" key="1">
    <citation type="journal article" date="2011" name="Microbiology">
        <title>Transcriptome response to different carbon sources in Acetobacter aceti.</title>
        <authorList>
            <person name="Sakurai K."/>
            <person name="Arai H."/>
            <person name="Ishii M."/>
            <person name="Igarashi Y."/>
        </authorList>
    </citation>
    <scope>NUCLEOTIDE SEQUENCE [LARGE SCALE GENOMIC DNA]</scope>
    <source>
        <strain evidence="1 2">NBRC 14818</strain>
    </source>
</reference>